<gene>
    <name evidence="1" type="ORF">ILEXP_LOCUS19303</name>
</gene>
<keyword evidence="2" id="KW-1185">Reference proteome</keyword>
<organism evidence="1 2">
    <name type="scientific">Ilex paraguariensis</name>
    <name type="common">yerba mate</name>
    <dbReference type="NCBI Taxonomy" id="185542"/>
    <lineage>
        <taxon>Eukaryota</taxon>
        <taxon>Viridiplantae</taxon>
        <taxon>Streptophyta</taxon>
        <taxon>Embryophyta</taxon>
        <taxon>Tracheophyta</taxon>
        <taxon>Spermatophyta</taxon>
        <taxon>Magnoliopsida</taxon>
        <taxon>eudicotyledons</taxon>
        <taxon>Gunneridae</taxon>
        <taxon>Pentapetalae</taxon>
        <taxon>asterids</taxon>
        <taxon>campanulids</taxon>
        <taxon>Aquifoliales</taxon>
        <taxon>Aquifoliaceae</taxon>
        <taxon>Ilex</taxon>
    </lineage>
</organism>
<proteinExistence type="predicted"/>
<accession>A0ABC8S1V5</accession>
<dbReference type="EMBL" id="CAUOFW020002103">
    <property type="protein sequence ID" value="CAK9151144.1"/>
    <property type="molecule type" value="Genomic_DNA"/>
</dbReference>
<evidence type="ECO:0000313" key="2">
    <source>
        <dbReference type="Proteomes" id="UP001642360"/>
    </source>
</evidence>
<comment type="caution">
    <text evidence="1">The sequence shown here is derived from an EMBL/GenBank/DDBJ whole genome shotgun (WGS) entry which is preliminary data.</text>
</comment>
<dbReference type="AlphaFoldDB" id="A0ABC8S1V5"/>
<sequence length="66" mass="7136">MAIWYGDCTSGIICQERQSLKLLSLAGKEKEVEDAPSSENCDDTSVHLVSTLASTYLSIVSDSHDS</sequence>
<reference evidence="1 2" key="1">
    <citation type="submission" date="2024-02" db="EMBL/GenBank/DDBJ databases">
        <authorList>
            <person name="Vignale AGUSTIN F."/>
            <person name="Sosa J E."/>
            <person name="Modenutti C."/>
        </authorList>
    </citation>
    <scope>NUCLEOTIDE SEQUENCE [LARGE SCALE GENOMIC DNA]</scope>
</reference>
<protein>
    <submittedName>
        <fullName evidence="1">Uncharacterized protein</fullName>
    </submittedName>
</protein>
<name>A0ABC8S1V5_9AQUA</name>
<dbReference type="Proteomes" id="UP001642360">
    <property type="component" value="Unassembled WGS sequence"/>
</dbReference>
<evidence type="ECO:0000313" key="1">
    <source>
        <dbReference type="EMBL" id="CAK9151144.1"/>
    </source>
</evidence>